<dbReference type="Proteomes" id="UP000249057">
    <property type="component" value="Unassembled WGS sequence"/>
</dbReference>
<evidence type="ECO:0000313" key="1">
    <source>
        <dbReference type="EMBL" id="RAH46164.1"/>
    </source>
</evidence>
<organism evidence="1 2">
    <name type="scientific">Aspergillus brunneoviolaceus CBS 621.78</name>
    <dbReference type="NCBI Taxonomy" id="1450534"/>
    <lineage>
        <taxon>Eukaryota</taxon>
        <taxon>Fungi</taxon>
        <taxon>Dikarya</taxon>
        <taxon>Ascomycota</taxon>
        <taxon>Pezizomycotina</taxon>
        <taxon>Eurotiomycetes</taxon>
        <taxon>Eurotiomycetidae</taxon>
        <taxon>Eurotiales</taxon>
        <taxon>Aspergillaceae</taxon>
        <taxon>Aspergillus</taxon>
        <taxon>Aspergillus subgen. Circumdati</taxon>
    </lineage>
</organism>
<reference evidence="1" key="1">
    <citation type="submission" date="2018-02" db="EMBL/GenBank/DDBJ databases">
        <title>The genomes of Aspergillus section Nigri reveals drivers in fungal speciation.</title>
        <authorList>
            <consortium name="DOE Joint Genome Institute"/>
            <person name="Vesth T.C."/>
            <person name="Nybo J."/>
            <person name="Theobald S."/>
            <person name="Brandl J."/>
            <person name="Frisvad J.C."/>
            <person name="Nielsen K.F."/>
            <person name="Lyhne E.K."/>
            <person name="Kogle M.E."/>
            <person name="Kuo A."/>
            <person name="Riley R."/>
            <person name="Clum A."/>
            <person name="Nolan M."/>
            <person name="Lipzen A."/>
            <person name="Salamov A."/>
            <person name="Henrissat B."/>
            <person name="Wiebenga A."/>
            <person name="De vries R.P."/>
            <person name="Grigoriev I.V."/>
            <person name="Mortensen U.H."/>
            <person name="Andersen M.R."/>
            <person name="Baker S.E."/>
        </authorList>
    </citation>
    <scope>NUCLEOTIDE SEQUENCE</scope>
    <source>
        <strain evidence="1">CBS 621.78</strain>
    </source>
</reference>
<keyword evidence="2" id="KW-1185">Reference proteome</keyword>
<evidence type="ECO:0000313" key="2">
    <source>
        <dbReference type="Proteomes" id="UP000249057"/>
    </source>
</evidence>
<name>A0ACD1GA82_9EURO</name>
<protein>
    <submittedName>
        <fullName evidence="1">Uncharacterized protein</fullName>
    </submittedName>
</protein>
<gene>
    <name evidence="1" type="ORF">BO95DRAFT_388176</name>
</gene>
<dbReference type="EMBL" id="KZ825339">
    <property type="protein sequence ID" value="RAH46164.1"/>
    <property type="molecule type" value="Genomic_DNA"/>
</dbReference>
<accession>A0ACD1GA82</accession>
<proteinExistence type="predicted"/>
<sequence>MSSSKPRVSRWRRWVDGSKIKTKKSSPSCPQTLSPRPPAHLVKTLSTTATLQRGLSMETLPAKLRSKILSLLSYQDLTALTMASPVYFQHLRAEGHNVLWNLLTVSMKGLLPEIKAVYASGQLKSAKARTKERIAETVEEYRKCRLLTEESPPRTTSLTLDDLLHIFKYHHNVIVPMFQRFATWVLENLAKEIEPPSSSVQRMISSTEESRIIRALYRFQLCCHLFGNRSLDKPWGNSRVRTVSMDILQHLERMFYAWEIEEILCIYTFVQDQHHDIFNAVREDLDPMNFDMDSEFLMTETYLEGTASQGLSLLHRALCEMEKDQAQLFQAMQARLCCDETEFIGTNEILSPSMIEGRLMHDGLTDRDLRSQAREAFPFRGYHVPDPKGEFPPLAWTLLWHDTYSNIMGCWIPSALRNWGYVFWDAGKFETGAKELLVRQWKSLYWGEEMDPRNNLYGEE</sequence>